<evidence type="ECO:0000256" key="2">
    <source>
        <dbReference type="ARBA" id="ARBA00022679"/>
    </source>
</evidence>
<feature type="region of interest" description="Disordered" evidence="7">
    <location>
        <begin position="640"/>
        <end position="728"/>
    </location>
</feature>
<reference evidence="10" key="1">
    <citation type="submission" date="2020-11" db="EMBL/GenBank/DDBJ databases">
        <title>Chlorella ohadii genome sequencing and assembly.</title>
        <authorList>
            <person name="Murik O."/>
            <person name="Treves H."/>
            <person name="Kedem I."/>
            <person name="Shotland Y."/>
            <person name="Kaplan A."/>
        </authorList>
    </citation>
    <scope>NUCLEOTIDE SEQUENCE</scope>
    <source>
        <strain evidence="10">1</strain>
    </source>
</reference>
<evidence type="ECO:0000256" key="1">
    <source>
        <dbReference type="ARBA" id="ARBA00004167"/>
    </source>
</evidence>
<keyword evidence="5" id="KW-0472">Membrane</keyword>
<comment type="caution">
    <text evidence="10">The sequence shown here is derived from an EMBL/GenBank/DDBJ whole genome shotgun (WGS) entry which is preliminary data.</text>
</comment>
<proteinExistence type="predicted"/>
<dbReference type="GO" id="GO:0016020">
    <property type="term" value="C:membrane"/>
    <property type="evidence" value="ECO:0007669"/>
    <property type="project" value="UniProtKB-SubCell"/>
</dbReference>
<keyword evidence="8" id="KW-0732">Signal</keyword>
<evidence type="ECO:0000256" key="7">
    <source>
        <dbReference type="SAM" id="MobiDB-lite"/>
    </source>
</evidence>
<evidence type="ECO:0000313" key="11">
    <source>
        <dbReference type="Proteomes" id="UP001205105"/>
    </source>
</evidence>
<dbReference type="GO" id="GO:0017095">
    <property type="term" value="F:heparan sulfate 6-sulfotransferase activity"/>
    <property type="evidence" value="ECO:0007669"/>
    <property type="project" value="TreeGrafter"/>
</dbReference>
<evidence type="ECO:0000256" key="3">
    <source>
        <dbReference type="ARBA" id="ARBA00022692"/>
    </source>
</evidence>
<dbReference type="PANTHER" id="PTHR12812:SF0">
    <property type="entry name" value="HEPARAN-SULFATE 6-O-SULFOTRANSFERASE"/>
    <property type="match status" value="1"/>
</dbReference>
<keyword evidence="11" id="KW-1185">Reference proteome</keyword>
<dbReference type="AlphaFoldDB" id="A0AAD5H1D9"/>
<feature type="compositionally biased region" description="Low complexity" evidence="7">
    <location>
        <begin position="479"/>
        <end position="495"/>
    </location>
</feature>
<dbReference type="InterPro" id="IPR001202">
    <property type="entry name" value="WW_dom"/>
</dbReference>
<sequence length="728" mass="80104">MRGSQRTAATLLSLALACLAAAAPPADRNEGGQCRTRAPPTPEQRRARRAKECSHLVHVYMQRHTADFEAAHNASKLVFFLHVPRTAGKTYANCFLRTALPPSKRCAKSYDVLRYNVSAPGCLAIISHDDFSAAEQLLPPDAATITQLRRPVDRVVGAYEFAVDVAARGVLHQGPPGKLGRRKSDWVGTLEVWPWSVLIPWFKRDMKARMDRLKEAAKDDPTAWRDYRSPKNRTYWWNEAKNSSVWVLPPPEAVLDPYNNSLVMPLHEWVEHPIAEELMHNGATLQVLGLTNFSHWPRDEAAPLRACLRSNAVAREMLLKLAARRLRAMAHVGLTERLEESVVSMAADLGIDLDGPAYRYTSANAFSYDGGAEDDEALITYNATTAGGANVTVTRWQAAQRANAILDQLREHRLRLDVILPRLRDLVDQETRWLQEQGVPGAASAARSTGVSGRASQVGTAGAACDPQYAPANLAPGSAPQQQQQQQAAAEEPAAVDPEGNEIEALDEEASGRQEANRQLEAELASLHDSDMLVLADQATGHARQLVADEHYLIPNESLGHAYRRCAHAGHTRREKRKPYKHLRTPWGETFTFSTDSRQRIARSTLDRIHRLNTVDEELWREADRILTEKLAAQRSANALQAFPPPPAPFAPQQLPSRKRRLRSLDAPPPLPPADGEGEEGGAAAAAATSTPPASSTQQQQQQQQQQQGSQGAASVPSPATEPVRDEL</sequence>
<dbReference type="EMBL" id="JADXDR010000082">
    <property type="protein sequence ID" value="KAI7840366.1"/>
    <property type="molecule type" value="Genomic_DNA"/>
</dbReference>
<evidence type="ECO:0000256" key="6">
    <source>
        <dbReference type="ARBA" id="ARBA00023180"/>
    </source>
</evidence>
<dbReference type="PANTHER" id="PTHR12812">
    <property type="entry name" value="HEPARAN SULFATE 6-O-SULFOTRANSFERASE 3"/>
    <property type="match status" value="1"/>
</dbReference>
<keyword evidence="4" id="KW-1133">Transmembrane helix</keyword>
<evidence type="ECO:0000256" key="5">
    <source>
        <dbReference type="ARBA" id="ARBA00023136"/>
    </source>
</evidence>
<dbReference type="Gene3D" id="3.40.50.300">
    <property type="entry name" value="P-loop containing nucleotide triphosphate hydrolases"/>
    <property type="match status" value="1"/>
</dbReference>
<feature type="region of interest" description="Disordered" evidence="7">
    <location>
        <begin position="25"/>
        <end position="48"/>
    </location>
</feature>
<gene>
    <name evidence="10" type="ORF">COHA_005910</name>
</gene>
<feature type="domain" description="WW" evidence="9">
    <location>
        <begin position="218"/>
        <end position="251"/>
    </location>
</feature>
<organism evidence="10 11">
    <name type="scientific">Chlorella ohadii</name>
    <dbReference type="NCBI Taxonomy" id="2649997"/>
    <lineage>
        <taxon>Eukaryota</taxon>
        <taxon>Viridiplantae</taxon>
        <taxon>Chlorophyta</taxon>
        <taxon>core chlorophytes</taxon>
        <taxon>Trebouxiophyceae</taxon>
        <taxon>Chlorellales</taxon>
        <taxon>Chlorellaceae</taxon>
        <taxon>Chlorella clade</taxon>
        <taxon>Chlorella</taxon>
    </lineage>
</organism>
<protein>
    <recommendedName>
        <fullName evidence="9">WW domain-containing protein</fullName>
    </recommendedName>
</protein>
<feature type="chain" id="PRO_5041938910" description="WW domain-containing protein" evidence="8">
    <location>
        <begin position="23"/>
        <end position="728"/>
    </location>
</feature>
<evidence type="ECO:0000256" key="8">
    <source>
        <dbReference type="SAM" id="SignalP"/>
    </source>
</evidence>
<dbReference type="Proteomes" id="UP001205105">
    <property type="component" value="Unassembled WGS sequence"/>
</dbReference>
<evidence type="ECO:0000259" key="9">
    <source>
        <dbReference type="PROSITE" id="PS50020"/>
    </source>
</evidence>
<keyword evidence="3" id="KW-0812">Transmembrane</keyword>
<keyword evidence="6" id="KW-0325">Glycoprotein</keyword>
<comment type="subcellular location">
    <subcellularLocation>
        <location evidence="1">Membrane</location>
        <topology evidence="1">Single-pass membrane protein</topology>
    </subcellularLocation>
</comment>
<feature type="compositionally biased region" description="Low complexity" evidence="7">
    <location>
        <begin position="682"/>
        <end position="715"/>
    </location>
</feature>
<dbReference type="PROSITE" id="PS51257">
    <property type="entry name" value="PROKAR_LIPOPROTEIN"/>
    <property type="match status" value="1"/>
</dbReference>
<feature type="region of interest" description="Disordered" evidence="7">
    <location>
        <begin position="469"/>
        <end position="498"/>
    </location>
</feature>
<evidence type="ECO:0000256" key="4">
    <source>
        <dbReference type="ARBA" id="ARBA00022989"/>
    </source>
</evidence>
<dbReference type="InterPro" id="IPR027417">
    <property type="entry name" value="P-loop_NTPase"/>
</dbReference>
<dbReference type="InterPro" id="IPR010635">
    <property type="entry name" value="Heparan_SO4-6-sulfoTrfase"/>
</dbReference>
<keyword evidence="2" id="KW-0808">Transferase</keyword>
<evidence type="ECO:0000313" key="10">
    <source>
        <dbReference type="EMBL" id="KAI7840366.1"/>
    </source>
</evidence>
<name>A0AAD5H1D9_9CHLO</name>
<feature type="signal peptide" evidence="8">
    <location>
        <begin position="1"/>
        <end position="22"/>
    </location>
</feature>
<dbReference type="PROSITE" id="PS50020">
    <property type="entry name" value="WW_DOMAIN_2"/>
    <property type="match status" value="1"/>
</dbReference>
<accession>A0AAD5H1D9</accession>